<feature type="transmembrane region" description="Helical" evidence="1">
    <location>
        <begin position="372"/>
        <end position="393"/>
    </location>
</feature>
<feature type="transmembrane region" description="Helical" evidence="1">
    <location>
        <begin position="283"/>
        <end position="304"/>
    </location>
</feature>
<dbReference type="AlphaFoldDB" id="A0A8J7TLG8"/>
<reference evidence="2" key="1">
    <citation type="submission" date="2021-02" db="EMBL/GenBank/DDBJ databases">
        <title>Genome-Resolved Metagenomics of a Microbial Community Performing Photosynthetic Biological Nutrient Removal.</title>
        <authorList>
            <person name="Mcdaniel E.A."/>
        </authorList>
    </citation>
    <scope>NUCLEOTIDE SEQUENCE</scope>
    <source>
        <strain evidence="2">UWPOB_OBS1</strain>
    </source>
</reference>
<name>A0A8J7TLG8_9BACT</name>
<dbReference type="PROSITE" id="PS51257">
    <property type="entry name" value="PROKAR_LIPOPROTEIN"/>
    <property type="match status" value="1"/>
</dbReference>
<comment type="caution">
    <text evidence="2">The sequence shown here is derived from an EMBL/GenBank/DDBJ whole genome shotgun (WGS) entry which is preliminary data.</text>
</comment>
<feature type="transmembrane region" description="Helical" evidence="1">
    <location>
        <begin position="339"/>
        <end position="360"/>
    </location>
</feature>
<evidence type="ECO:0000313" key="2">
    <source>
        <dbReference type="EMBL" id="MBN8660609.1"/>
    </source>
</evidence>
<dbReference type="EMBL" id="JAFLCK010000012">
    <property type="protein sequence ID" value="MBN8660609.1"/>
    <property type="molecule type" value="Genomic_DNA"/>
</dbReference>
<feature type="transmembrane region" description="Helical" evidence="1">
    <location>
        <begin position="234"/>
        <end position="263"/>
    </location>
</feature>
<sequence length="732" mass="82289">MSLKKLLSKCRIEAAVFVCFAVACACLAAFYVSCEKYFYISDFNFYHIATITSYDSLSQAPLIFPLFLYLSTKLTHNLLFTALPAFFMLLMGPGRVTFVVSLILCFTLPYLLALIANLRALLPTGNESLTLRRRLFFSALIAVALLPAFWITPLRGYPDNLAALPSIVAVYLYLKANRRLSLKQRLIIGVLLALAPMFRRHYFYSDIACLAALFIDQVLLLREEKESLAKSIKSLFFTFGSIGASMVGFLSTFGILFLGQVFAANYSNLYKSAYTPPPESFGYFVSAFGLPALLAAALGFVFAYRRAYFEAAKLRFLSIYAVILALIWPSLGTHVAHHYLLYIMPFMVWGLTFFLFGLFFDEAIGRKRNVSVSLAVLVLLYGLVNDFIAFSHYQTVRQILPFQIARFAMLRTPIARGDAISLFFSPSYGPLVRNDLSEVKRLIAYLRDNTNKDDKIFAGASWDIAEADALRNAERYFYGRKNTRLHLLNQAYADSSESYPLERMINSKFILVVSPVFYLYSKPGEYLADVFLDMFDKNWQFISDFELVPGVYKLDDGYTLKVYRRKSPTLPAVAVSSLDRMRSFVPIVPGGQPIWLDSDDYCETVGESKRDYFSLAPQASDLIDTDKHSHFLLSSKTYRADSNVSGKIGYKAETATKLPQGLQIYLTAYNKAGKKLQTVSALPNADGSFVLALPKQSDAEVYLVLSMTASSSNFDKPFEKLELTSLRINGGK</sequence>
<feature type="transmembrane region" description="Helical" evidence="1">
    <location>
        <begin position="74"/>
        <end position="92"/>
    </location>
</feature>
<evidence type="ECO:0000256" key="1">
    <source>
        <dbReference type="SAM" id="Phobius"/>
    </source>
</evidence>
<keyword evidence="1" id="KW-1133">Transmembrane helix</keyword>
<proteinExistence type="predicted"/>
<feature type="transmembrane region" description="Helical" evidence="1">
    <location>
        <begin position="204"/>
        <end position="222"/>
    </location>
</feature>
<feature type="transmembrane region" description="Helical" evidence="1">
    <location>
        <begin position="316"/>
        <end position="333"/>
    </location>
</feature>
<feature type="transmembrane region" description="Helical" evidence="1">
    <location>
        <begin position="98"/>
        <end position="122"/>
    </location>
</feature>
<protein>
    <submittedName>
        <fullName evidence="2">Uncharacterized protein</fullName>
    </submittedName>
</protein>
<feature type="transmembrane region" description="Helical" evidence="1">
    <location>
        <begin position="45"/>
        <end position="67"/>
    </location>
</feature>
<accession>A0A8J7TLG8</accession>
<gene>
    <name evidence="2" type="ORF">J0M35_09620</name>
</gene>
<feature type="transmembrane region" description="Helical" evidence="1">
    <location>
        <begin position="12"/>
        <end position="33"/>
    </location>
</feature>
<organism evidence="2 3">
    <name type="scientific">Candidatus Obscuribacter phosphatis</name>
    <dbReference type="NCBI Taxonomy" id="1906157"/>
    <lineage>
        <taxon>Bacteria</taxon>
        <taxon>Bacillati</taxon>
        <taxon>Candidatus Melainabacteria</taxon>
        <taxon>Candidatus Obscuribacterales</taxon>
        <taxon>Candidatus Obscuribacteraceae</taxon>
        <taxon>Candidatus Obscuribacter</taxon>
    </lineage>
</organism>
<dbReference type="Proteomes" id="UP000664277">
    <property type="component" value="Unassembled WGS sequence"/>
</dbReference>
<keyword evidence="1" id="KW-0472">Membrane</keyword>
<keyword evidence="1" id="KW-0812">Transmembrane</keyword>
<feature type="transmembrane region" description="Helical" evidence="1">
    <location>
        <begin position="134"/>
        <end position="151"/>
    </location>
</feature>
<evidence type="ECO:0000313" key="3">
    <source>
        <dbReference type="Proteomes" id="UP000664277"/>
    </source>
</evidence>